<dbReference type="AlphaFoldDB" id="A0A168PGW1"/>
<dbReference type="VEuPathDB" id="FungiDB:MUCCIDRAFT_104658"/>
<gene>
    <name evidence="2" type="ORF">MUCCIDRAFT_104658</name>
</gene>
<organism evidence="2 3">
    <name type="scientific">Mucor lusitanicus CBS 277.49</name>
    <dbReference type="NCBI Taxonomy" id="747725"/>
    <lineage>
        <taxon>Eukaryota</taxon>
        <taxon>Fungi</taxon>
        <taxon>Fungi incertae sedis</taxon>
        <taxon>Mucoromycota</taxon>
        <taxon>Mucoromycotina</taxon>
        <taxon>Mucoromycetes</taxon>
        <taxon>Mucorales</taxon>
        <taxon>Mucorineae</taxon>
        <taxon>Mucoraceae</taxon>
        <taxon>Mucor</taxon>
    </lineage>
</organism>
<name>A0A168PGW1_MUCCL</name>
<comment type="caution">
    <text evidence="2">The sequence shown here is derived from an EMBL/GenBank/DDBJ whole genome shotgun (WGS) entry which is preliminary data.</text>
</comment>
<accession>A0A168PGW1</accession>
<dbReference type="EMBL" id="AMYB01000001">
    <property type="protein sequence ID" value="OAD07716.1"/>
    <property type="molecule type" value="Genomic_DNA"/>
</dbReference>
<reference evidence="2 3" key="1">
    <citation type="submission" date="2015-06" db="EMBL/GenBank/DDBJ databases">
        <title>Expansion of signal transduction pathways in fungi by whole-genome duplication.</title>
        <authorList>
            <consortium name="DOE Joint Genome Institute"/>
            <person name="Corrochano L.M."/>
            <person name="Kuo A."/>
            <person name="Marcet-Houben M."/>
            <person name="Polaino S."/>
            <person name="Salamov A."/>
            <person name="Villalobos J.M."/>
            <person name="Alvarez M.I."/>
            <person name="Avalos J."/>
            <person name="Benito E.P."/>
            <person name="Benoit I."/>
            <person name="Burger G."/>
            <person name="Camino L.P."/>
            <person name="Canovas D."/>
            <person name="Cerda-Olmedo E."/>
            <person name="Cheng J.-F."/>
            <person name="Dominguez A."/>
            <person name="Elias M."/>
            <person name="Eslava A.P."/>
            <person name="Glaser F."/>
            <person name="Grimwood J."/>
            <person name="Gutierrez G."/>
            <person name="Heitman J."/>
            <person name="Henrissat B."/>
            <person name="Iturriaga E.A."/>
            <person name="Lang B.F."/>
            <person name="Lavin J.L."/>
            <person name="Lee S."/>
            <person name="Li W."/>
            <person name="Lindquist E."/>
            <person name="Lopez-Garcia S."/>
            <person name="Luque E.M."/>
            <person name="Marcos A.T."/>
            <person name="Martin J."/>
            <person name="Mccluskey K."/>
            <person name="Medina H.R."/>
            <person name="Miralles-Duran A."/>
            <person name="Miyazaki A."/>
            <person name="Munoz-Torres E."/>
            <person name="Oguiza J.A."/>
            <person name="Ohm R."/>
            <person name="Olmedo M."/>
            <person name="Orejas M."/>
            <person name="Ortiz-Castellanos L."/>
            <person name="Pisabarro A.G."/>
            <person name="Rodriguez-Romero J."/>
            <person name="Ruiz-Herrera J."/>
            <person name="Ruiz-Vazquez R."/>
            <person name="Sanz C."/>
            <person name="Schackwitz W."/>
            <person name="Schmutz J."/>
            <person name="Shahriari M."/>
            <person name="Shelest E."/>
            <person name="Silva-Franco F."/>
            <person name="Soanes D."/>
            <person name="Syed K."/>
            <person name="Tagua V.G."/>
            <person name="Talbot N.J."/>
            <person name="Thon M."/>
            <person name="De Vries R.P."/>
            <person name="Wiebenga A."/>
            <person name="Yadav J.S."/>
            <person name="Braun E.L."/>
            <person name="Baker S."/>
            <person name="Garre V."/>
            <person name="Horwitz B."/>
            <person name="Torres-Martinez S."/>
            <person name="Idnurm A."/>
            <person name="Herrera-Estrella A."/>
            <person name="Gabaldon T."/>
            <person name="Grigoriev I.V."/>
        </authorList>
    </citation>
    <scope>NUCLEOTIDE SEQUENCE [LARGE SCALE GENOMIC DNA]</scope>
    <source>
        <strain evidence="2 3">CBS 277.49</strain>
    </source>
</reference>
<proteinExistence type="predicted"/>
<dbReference type="SUPFAM" id="SSF58018">
    <property type="entry name" value="Coiled-coil dimerization domain from cortexillin I"/>
    <property type="match status" value="1"/>
</dbReference>
<dbReference type="Proteomes" id="UP000077051">
    <property type="component" value="Unassembled WGS sequence"/>
</dbReference>
<protein>
    <submittedName>
        <fullName evidence="2">Uncharacterized protein</fullName>
    </submittedName>
</protein>
<keyword evidence="3" id="KW-1185">Reference proteome</keyword>
<evidence type="ECO:0000313" key="3">
    <source>
        <dbReference type="Proteomes" id="UP000077051"/>
    </source>
</evidence>
<evidence type="ECO:0000256" key="1">
    <source>
        <dbReference type="SAM" id="Coils"/>
    </source>
</evidence>
<keyword evidence="1" id="KW-0175">Coiled coil</keyword>
<feature type="coiled-coil region" evidence="1">
    <location>
        <begin position="12"/>
        <end position="75"/>
    </location>
</feature>
<sequence length="155" mass="17718">MAAQIQPTTWNERLLQIELRAANEKLQMYQEQHGLPIQAVQPVAQPGVQQGNETLVRLEGIIQAQQKEITKLKAHLYYVENDFDAKLRQLDSEEDERLEFVEELTRDLDERLCGLEDEAIAAMQLKATDEKLADLHLDVVLTEEAESAALEYMSL</sequence>
<evidence type="ECO:0000313" key="2">
    <source>
        <dbReference type="EMBL" id="OAD07716.1"/>
    </source>
</evidence>